<organism evidence="1 2">
    <name type="scientific">Streptomyces jeddahensis</name>
    <dbReference type="NCBI Taxonomy" id="1716141"/>
    <lineage>
        <taxon>Bacteria</taxon>
        <taxon>Bacillati</taxon>
        <taxon>Actinomycetota</taxon>
        <taxon>Actinomycetes</taxon>
        <taxon>Kitasatosporales</taxon>
        <taxon>Streptomycetaceae</taxon>
        <taxon>Streptomyces</taxon>
    </lineage>
</organism>
<dbReference type="STRING" id="1716141.STSP_68770"/>
<accession>A0A177HI71</accession>
<comment type="caution">
    <text evidence="1">The sequence shown here is derived from an EMBL/GenBank/DDBJ whole genome shotgun (WGS) entry which is preliminary data.</text>
</comment>
<dbReference type="EMBL" id="LOHS01000174">
    <property type="protein sequence ID" value="OAH09878.1"/>
    <property type="molecule type" value="Genomic_DNA"/>
</dbReference>
<evidence type="ECO:0000313" key="2">
    <source>
        <dbReference type="Proteomes" id="UP000077381"/>
    </source>
</evidence>
<protein>
    <submittedName>
        <fullName evidence="1">Uncharacterized protein</fullName>
    </submittedName>
</protein>
<sequence>MTTLRQIISAHAEAAVEGLSGYARRALAITLRSLFRALKRERVIFRNPTRDLPVGDLKGIPKSVPSDLLA</sequence>
<dbReference type="RefSeq" id="WP_067284817.1">
    <property type="nucleotide sequence ID" value="NZ_LOHS01000174.1"/>
</dbReference>
<reference evidence="1 2" key="1">
    <citation type="submission" date="2015-12" db="EMBL/GenBank/DDBJ databases">
        <title>Genome sequence of Streptomyces sp. G25.</title>
        <authorList>
            <person name="Poehlein A."/>
            <person name="Roettig A."/>
            <person name="Hiessl S."/>
            <person name="Hauschild P."/>
            <person name="Schauer J."/>
            <person name="Madkour M.H."/>
            <person name="Al-Ansari A.M."/>
            <person name="Almakishah N.H."/>
            <person name="Steinbuechel A."/>
            <person name="Daniel R."/>
        </authorList>
    </citation>
    <scope>NUCLEOTIDE SEQUENCE [LARGE SCALE GENOMIC DNA]</scope>
    <source>
        <strain evidence="2">G25(2015)</strain>
    </source>
</reference>
<dbReference type="PATRIC" id="fig|1716141.3.peg.7275"/>
<dbReference type="OrthoDB" id="3216692at2"/>
<keyword evidence="2" id="KW-1185">Reference proteome</keyword>
<proteinExistence type="predicted"/>
<name>A0A177HI71_9ACTN</name>
<dbReference type="AlphaFoldDB" id="A0A177HI71"/>
<dbReference type="Proteomes" id="UP000077381">
    <property type="component" value="Unassembled WGS sequence"/>
</dbReference>
<evidence type="ECO:0000313" key="1">
    <source>
        <dbReference type="EMBL" id="OAH09878.1"/>
    </source>
</evidence>
<gene>
    <name evidence="1" type="ORF">STSP_68770</name>
</gene>